<dbReference type="InterPro" id="IPR000120">
    <property type="entry name" value="Amidase"/>
</dbReference>
<evidence type="ECO:0000313" key="2">
    <source>
        <dbReference type="EMBL" id="KAJ9614541.1"/>
    </source>
</evidence>
<feature type="domain" description="Amidase" evidence="1">
    <location>
        <begin position="30"/>
        <end position="421"/>
    </location>
</feature>
<dbReference type="AlphaFoldDB" id="A0AA39CMB9"/>
<proteinExistence type="predicted"/>
<dbReference type="InterPro" id="IPR023631">
    <property type="entry name" value="Amidase_dom"/>
</dbReference>
<reference evidence="2" key="1">
    <citation type="submission" date="2022-10" db="EMBL/GenBank/DDBJ databases">
        <title>Culturing micro-colonial fungi from biological soil crusts in the Mojave desert and describing Neophaeococcomyces mojavensis, and introducing the new genera and species Taxawa tesnikishii.</title>
        <authorList>
            <person name="Kurbessoian T."/>
            <person name="Stajich J.E."/>
        </authorList>
    </citation>
    <scope>NUCLEOTIDE SEQUENCE</scope>
    <source>
        <strain evidence="2">TK_41</strain>
    </source>
</reference>
<dbReference type="SUPFAM" id="SSF75304">
    <property type="entry name" value="Amidase signature (AS) enzymes"/>
    <property type="match status" value="1"/>
</dbReference>
<dbReference type="Pfam" id="PF01425">
    <property type="entry name" value="Amidase"/>
    <property type="match status" value="1"/>
</dbReference>
<dbReference type="Gene3D" id="3.90.1300.10">
    <property type="entry name" value="Amidase signature (AS) domain"/>
    <property type="match status" value="1"/>
</dbReference>
<dbReference type="EMBL" id="JAPDRK010000003">
    <property type="protein sequence ID" value="KAJ9614541.1"/>
    <property type="molecule type" value="Genomic_DNA"/>
</dbReference>
<name>A0AA39CMB9_9EURO</name>
<protein>
    <recommendedName>
        <fullName evidence="1">Amidase domain-containing protein</fullName>
    </recommendedName>
</protein>
<dbReference type="PANTHER" id="PTHR11895:SF151">
    <property type="entry name" value="GLUTAMYL-TRNA(GLN) AMIDOTRANSFERASE SUBUNIT A"/>
    <property type="match status" value="1"/>
</dbReference>
<evidence type="ECO:0000313" key="3">
    <source>
        <dbReference type="Proteomes" id="UP001172673"/>
    </source>
</evidence>
<dbReference type="PANTHER" id="PTHR11895">
    <property type="entry name" value="TRANSAMIDASE"/>
    <property type="match status" value="1"/>
</dbReference>
<sequence length="441" mass="47934">MLPRESELYRLTASEVTNHLRLGDLTVEAYVRSLLSRIEAREPLVKAWAYVDPALIISQAQQLDQVPPHLRGLLHGIPIGVKDVIYTIDMPTKHNSPIHEGSETRLDAAVVTILRKAGALIFGKTATAQFAAIHDGPATRNPHDLTRTPGGSSSGSAAAVADFHIPIALGTQTAGSIVRPAAFCGVYGMKPTWGAVSLEGVKLVSGILDTIGIFARSVEDLQLMADIFQCRDDIIPQSIDIKTSRFGILKTAMWKHAQPATVKSLEAAAQLLESQGASVKEITLPSDFNDLHLWQQQTMYTDIAVTHYSNYLTAKDKLPASLIGHVENGQRHTHSTKLNAMDSIARLRPVIDEILSRYTAVLTPSTTGEAPVGFYTGYPVFNTFWTALHTPVINLPGFGGQEGLPVGLSIVTSRYRDQHLLKVAKELGPLFQSRGGWQSSL</sequence>
<gene>
    <name evidence="2" type="ORF">H2200_002678</name>
</gene>
<dbReference type="InterPro" id="IPR036928">
    <property type="entry name" value="AS_sf"/>
</dbReference>
<keyword evidence="3" id="KW-1185">Reference proteome</keyword>
<accession>A0AA39CMB9</accession>
<organism evidence="2 3">
    <name type="scientific">Cladophialophora chaetospira</name>
    <dbReference type="NCBI Taxonomy" id="386627"/>
    <lineage>
        <taxon>Eukaryota</taxon>
        <taxon>Fungi</taxon>
        <taxon>Dikarya</taxon>
        <taxon>Ascomycota</taxon>
        <taxon>Pezizomycotina</taxon>
        <taxon>Eurotiomycetes</taxon>
        <taxon>Chaetothyriomycetidae</taxon>
        <taxon>Chaetothyriales</taxon>
        <taxon>Herpotrichiellaceae</taxon>
        <taxon>Cladophialophora</taxon>
    </lineage>
</organism>
<dbReference type="Proteomes" id="UP001172673">
    <property type="component" value="Unassembled WGS sequence"/>
</dbReference>
<evidence type="ECO:0000259" key="1">
    <source>
        <dbReference type="Pfam" id="PF01425"/>
    </source>
</evidence>
<comment type="caution">
    <text evidence="2">The sequence shown here is derived from an EMBL/GenBank/DDBJ whole genome shotgun (WGS) entry which is preliminary data.</text>
</comment>
<dbReference type="GO" id="GO:0003824">
    <property type="term" value="F:catalytic activity"/>
    <property type="evidence" value="ECO:0007669"/>
    <property type="project" value="InterPro"/>
</dbReference>